<gene>
    <name evidence="2" type="ORF">NIG5292_00038</name>
</gene>
<feature type="signal peptide" evidence="1">
    <location>
        <begin position="1"/>
        <end position="21"/>
    </location>
</feature>
<dbReference type="Pfam" id="PF20107">
    <property type="entry name" value="DUF6497"/>
    <property type="match status" value="1"/>
</dbReference>
<reference evidence="2 3" key="1">
    <citation type="submission" date="2015-04" db="EMBL/GenBank/DDBJ databases">
        <authorList>
            <person name="Syromyatnikov M.Y."/>
            <person name="Popov V.N."/>
        </authorList>
    </citation>
    <scope>NUCLEOTIDE SEQUENCE [LARGE SCALE GENOMIC DNA]</scope>
    <source>
        <strain evidence="2 3">CECT 5292</strain>
    </source>
</reference>
<keyword evidence="1" id="KW-0732">Signal</keyword>
<dbReference type="Proteomes" id="UP000048949">
    <property type="component" value="Unassembled WGS sequence"/>
</dbReference>
<evidence type="ECO:0000313" key="2">
    <source>
        <dbReference type="EMBL" id="CRK74015.1"/>
    </source>
</evidence>
<evidence type="ECO:0000256" key="1">
    <source>
        <dbReference type="SAM" id="SignalP"/>
    </source>
</evidence>
<accession>A0A0U1NH00</accession>
<sequence>MIRACLPYLMGAALLPSFAFAMADVADLALPSGQSVQMHEVLTQEDVVRFRLIAPEITRDAGGLKYADVELDFQQLCEEYALDWLDEKALRPEQIVISLADRAVPFGAADASATQFFEAFSRDGARCVWEQF</sequence>
<keyword evidence="3" id="KW-1185">Reference proteome</keyword>
<name>A0A0U1NH00_9RHOB</name>
<dbReference type="EMBL" id="CVQV01000001">
    <property type="protein sequence ID" value="CRK74015.1"/>
    <property type="molecule type" value="Genomic_DNA"/>
</dbReference>
<feature type="chain" id="PRO_5006712071" description="Acetolactate synthase" evidence="1">
    <location>
        <begin position="22"/>
        <end position="132"/>
    </location>
</feature>
<evidence type="ECO:0008006" key="4">
    <source>
        <dbReference type="Google" id="ProtNLM"/>
    </source>
</evidence>
<proteinExistence type="predicted"/>
<dbReference type="STRING" id="282199.GCA_001049735_00038"/>
<dbReference type="RefSeq" id="WP_048597327.1">
    <property type="nucleotide sequence ID" value="NZ_CBFHGK010000001.1"/>
</dbReference>
<organism evidence="2 3">
    <name type="scientific">Nereida ignava</name>
    <dbReference type="NCBI Taxonomy" id="282199"/>
    <lineage>
        <taxon>Bacteria</taxon>
        <taxon>Pseudomonadati</taxon>
        <taxon>Pseudomonadota</taxon>
        <taxon>Alphaproteobacteria</taxon>
        <taxon>Rhodobacterales</taxon>
        <taxon>Roseobacteraceae</taxon>
        <taxon>Nereida</taxon>
    </lineage>
</organism>
<dbReference type="AlphaFoldDB" id="A0A0U1NH00"/>
<protein>
    <recommendedName>
        <fullName evidence="4">Acetolactate synthase</fullName>
    </recommendedName>
</protein>
<dbReference type="OrthoDB" id="7862028at2"/>
<evidence type="ECO:0000313" key="3">
    <source>
        <dbReference type="Proteomes" id="UP000048949"/>
    </source>
</evidence>
<dbReference type="InterPro" id="IPR045467">
    <property type="entry name" value="DUF6497"/>
</dbReference>